<gene>
    <name evidence="1" type="ORF">HSR122_2968</name>
</gene>
<evidence type="ECO:0000313" key="2">
    <source>
        <dbReference type="Proteomes" id="UP000662973"/>
    </source>
</evidence>
<keyword evidence="2" id="KW-1185">Reference proteome</keyword>
<evidence type="ECO:0000313" key="1">
    <source>
        <dbReference type="EMBL" id="QSG10337.1"/>
    </source>
</evidence>
<dbReference type="EMBL" id="CP064788">
    <property type="protein sequence ID" value="QSG10337.1"/>
    <property type="molecule type" value="Genomic_DNA"/>
</dbReference>
<protein>
    <submittedName>
        <fullName evidence="1">Uncharacterized protein</fullName>
    </submittedName>
</protein>
<dbReference type="Pfam" id="PF24018">
    <property type="entry name" value="DUF7331"/>
    <property type="match status" value="1"/>
</dbReference>
<dbReference type="GeneID" id="68862412"/>
<dbReference type="InterPro" id="IPR055755">
    <property type="entry name" value="DUF7331"/>
</dbReference>
<dbReference type="AlphaFoldDB" id="A0A897NCB8"/>
<organism evidence="1 2">
    <name type="scientific">Halapricum desulfuricans</name>
    <dbReference type="NCBI Taxonomy" id="2841257"/>
    <lineage>
        <taxon>Archaea</taxon>
        <taxon>Methanobacteriati</taxon>
        <taxon>Methanobacteriota</taxon>
        <taxon>Stenosarchaea group</taxon>
        <taxon>Halobacteria</taxon>
        <taxon>Halobacteriales</taxon>
        <taxon>Haloarculaceae</taxon>
        <taxon>Halapricum</taxon>
    </lineage>
</organism>
<dbReference type="KEGG" id="hds:HSR122_2968"/>
<dbReference type="RefSeq" id="WP_229110474.1">
    <property type="nucleotide sequence ID" value="NZ_CP064788.1"/>
</dbReference>
<reference evidence="1 2" key="1">
    <citation type="submission" date="2020-11" db="EMBL/GenBank/DDBJ databases">
        <title>Carbohydrate-dependent, anaerobic sulfur respiration: A novel catabolism in halophilic archaea.</title>
        <authorList>
            <person name="Sorokin D.Y."/>
            <person name="Messina E."/>
            <person name="Smedile F."/>
            <person name="La Cono V."/>
            <person name="Hallsworth J.E."/>
            <person name="Yakimov M.M."/>
        </authorList>
    </citation>
    <scope>NUCLEOTIDE SEQUENCE [LARGE SCALE GENOMIC DNA]</scope>
    <source>
        <strain evidence="1 2">HSR12-2</strain>
    </source>
</reference>
<proteinExistence type="predicted"/>
<sequence length="48" mass="5200">MTTDKPMTDADADGRYAAIETGSGETVIYDRDNPDAWVQSDYAVDIGT</sequence>
<name>A0A897NCB8_9EURY</name>
<dbReference type="Proteomes" id="UP000662973">
    <property type="component" value="Chromosome"/>
</dbReference>
<accession>A0A897NCB8</accession>